<dbReference type="Proteomes" id="UP000232323">
    <property type="component" value="Unassembled WGS sequence"/>
</dbReference>
<organism evidence="2 3">
    <name type="scientific">Chlamydomonas eustigma</name>
    <dbReference type="NCBI Taxonomy" id="1157962"/>
    <lineage>
        <taxon>Eukaryota</taxon>
        <taxon>Viridiplantae</taxon>
        <taxon>Chlorophyta</taxon>
        <taxon>core chlorophytes</taxon>
        <taxon>Chlorophyceae</taxon>
        <taxon>CS clade</taxon>
        <taxon>Chlamydomonadales</taxon>
        <taxon>Chlamydomonadaceae</taxon>
        <taxon>Chlamydomonas</taxon>
    </lineage>
</organism>
<sequence>MGLHGPAWACMGLLANVSCQLSIPVCWNLQTEQYETTQENIFRLYLPNQSYTYDLIVVNTGFHDLQVCDEVEYGRSVQHYFNQISTYAKAHGSTVMFVSLTRVMENKVPQEWKNATSNKRVQMFNAKARTACQALNLHFIDMYSLSRMVPDSLFSDAIHIGNVLNIYYTWASRLIWMTYEMLLTEP</sequence>
<dbReference type="Gene3D" id="3.40.50.1110">
    <property type="entry name" value="SGNH hydrolase"/>
    <property type="match status" value="1"/>
</dbReference>
<evidence type="ECO:0000313" key="3">
    <source>
        <dbReference type="Proteomes" id="UP000232323"/>
    </source>
</evidence>
<accession>A0A250XE40</accession>
<reference evidence="2 3" key="1">
    <citation type="submission" date="2017-08" db="EMBL/GenBank/DDBJ databases">
        <title>Acidophilic green algal genome provides insights into adaptation to an acidic environment.</title>
        <authorList>
            <person name="Hirooka S."/>
            <person name="Hirose Y."/>
            <person name="Kanesaki Y."/>
            <person name="Higuchi S."/>
            <person name="Fujiwara T."/>
            <person name="Onuma R."/>
            <person name="Era A."/>
            <person name="Ohbayashi R."/>
            <person name="Uzuka A."/>
            <person name="Nozaki H."/>
            <person name="Yoshikawa H."/>
            <person name="Miyagishima S.Y."/>
        </authorList>
    </citation>
    <scope>NUCLEOTIDE SEQUENCE [LARGE SCALE GENOMIC DNA]</scope>
    <source>
        <strain evidence="2 3">NIES-2499</strain>
    </source>
</reference>
<evidence type="ECO:0000313" key="2">
    <source>
        <dbReference type="EMBL" id="GAX81040.1"/>
    </source>
</evidence>
<protein>
    <recommendedName>
        <fullName evidence="4">SGNH hydrolase-type esterase domain-containing protein</fullName>
    </recommendedName>
</protein>
<gene>
    <name evidence="2" type="ORF">CEUSTIGMA_g8475.t1</name>
</gene>
<feature type="signal peptide" evidence="1">
    <location>
        <begin position="1"/>
        <end position="19"/>
    </location>
</feature>
<name>A0A250XE40_9CHLO</name>
<dbReference type="SUPFAM" id="SSF52266">
    <property type="entry name" value="SGNH hydrolase"/>
    <property type="match status" value="1"/>
</dbReference>
<dbReference type="InterPro" id="IPR036514">
    <property type="entry name" value="SGNH_hydro_sf"/>
</dbReference>
<keyword evidence="3" id="KW-1185">Reference proteome</keyword>
<comment type="caution">
    <text evidence="2">The sequence shown here is derived from an EMBL/GenBank/DDBJ whole genome shotgun (WGS) entry which is preliminary data.</text>
</comment>
<dbReference type="EMBL" id="BEGY01000060">
    <property type="protein sequence ID" value="GAX81040.1"/>
    <property type="molecule type" value="Genomic_DNA"/>
</dbReference>
<dbReference type="AlphaFoldDB" id="A0A250XE40"/>
<keyword evidence="1" id="KW-0732">Signal</keyword>
<proteinExistence type="predicted"/>
<evidence type="ECO:0000256" key="1">
    <source>
        <dbReference type="SAM" id="SignalP"/>
    </source>
</evidence>
<evidence type="ECO:0008006" key="4">
    <source>
        <dbReference type="Google" id="ProtNLM"/>
    </source>
</evidence>
<feature type="chain" id="PRO_5012174052" description="SGNH hydrolase-type esterase domain-containing protein" evidence="1">
    <location>
        <begin position="20"/>
        <end position="186"/>
    </location>
</feature>